<proteinExistence type="predicted"/>
<protein>
    <submittedName>
        <fullName evidence="2">Acetyltransferase</fullName>
    </submittedName>
</protein>
<dbReference type="PROSITE" id="PS51186">
    <property type="entry name" value="GNAT"/>
    <property type="match status" value="1"/>
</dbReference>
<reference evidence="4 5" key="1">
    <citation type="submission" date="2015-09" db="EMBL/GenBank/DDBJ databases">
        <authorList>
            <consortium name="Pathogen Informatics"/>
        </authorList>
    </citation>
    <scope>NUCLEOTIDE SEQUENCE [LARGE SCALE GENOMIC DNA]</scope>
    <source>
        <strain evidence="2 4">2789STDY5834880</strain>
        <strain evidence="3 5">2789STDY5834946</strain>
    </source>
</reference>
<gene>
    <name evidence="2" type="ORF">ERS852494_01859</name>
    <name evidence="3" type="ORF">ERS852558_03625</name>
</gene>
<accession>A0A174LKN1</accession>
<evidence type="ECO:0000313" key="5">
    <source>
        <dbReference type="Proteomes" id="UP000095725"/>
    </source>
</evidence>
<evidence type="ECO:0000313" key="2">
    <source>
        <dbReference type="EMBL" id="CUP24782.1"/>
    </source>
</evidence>
<dbReference type="InterPro" id="IPR000182">
    <property type="entry name" value="GNAT_dom"/>
</dbReference>
<feature type="domain" description="N-acetyltransferase" evidence="1">
    <location>
        <begin position="18"/>
        <end position="185"/>
    </location>
</feature>
<dbReference type="GO" id="GO:0016747">
    <property type="term" value="F:acyltransferase activity, transferring groups other than amino-acyl groups"/>
    <property type="evidence" value="ECO:0007669"/>
    <property type="project" value="InterPro"/>
</dbReference>
<dbReference type="Proteomes" id="UP000095657">
    <property type="component" value="Unassembled WGS sequence"/>
</dbReference>
<dbReference type="InterPro" id="IPR051531">
    <property type="entry name" value="N-acetyltransferase"/>
</dbReference>
<dbReference type="STRING" id="47678.ERS852494_01859"/>
<dbReference type="Pfam" id="PF13302">
    <property type="entry name" value="Acetyltransf_3"/>
    <property type="match status" value="1"/>
</dbReference>
<dbReference type="EMBL" id="CZBL01000017">
    <property type="protein sequence ID" value="CUQ47422.1"/>
    <property type="molecule type" value="Genomic_DNA"/>
</dbReference>
<sequence>MRITIFSFMQTYIETSRLILRDWKEEDIPLFALMNADPHVMEYFLQPLTPEESLNFYHRIQKEFQTCGFGLYAVERKEDHAFMGYTGLHQITFDVDFAPGIEIGWRLAHEYWGHGYAPEAATACLEYTRKQPDITELYSFTSLPNLRSERVMQKIGMTRMKEFDHPLVPADHPLCKHVLYHIKTG</sequence>
<dbReference type="AlphaFoldDB" id="A0A174LKN1"/>
<dbReference type="PANTHER" id="PTHR43792:SF1">
    <property type="entry name" value="N-ACETYLTRANSFERASE DOMAIN-CONTAINING PROTEIN"/>
    <property type="match status" value="1"/>
</dbReference>
<name>A0A174LKN1_9BACE</name>
<evidence type="ECO:0000313" key="3">
    <source>
        <dbReference type="EMBL" id="CUQ47422.1"/>
    </source>
</evidence>
<keyword evidence="2" id="KW-0808">Transferase</keyword>
<organism evidence="2 4">
    <name type="scientific">Bacteroides caccae</name>
    <dbReference type="NCBI Taxonomy" id="47678"/>
    <lineage>
        <taxon>Bacteria</taxon>
        <taxon>Pseudomonadati</taxon>
        <taxon>Bacteroidota</taxon>
        <taxon>Bacteroidia</taxon>
        <taxon>Bacteroidales</taxon>
        <taxon>Bacteroidaceae</taxon>
        <taxon>Bacteroides</taxon>
    </lineage>
</organism>
<evidence type="ECO:0000313" key="4">
    <source>
        <dbReference type="Proteomes" id="UP000095657"/>
    </source>
</evidence>
<dbReference type="Proteomes" id="UP000095725">
    <property type="component" value="Unassembled WGS sequence"/>
</dbReference>
<evidence type="ECO:0000259" key="1">
    <source>
        <dbReference type="PROSITE" id="PS51186"/>
    </source>
</evidence>
<dbReference type="Gene3D" id="3.40.630.30">
    <property type="match status" value="1"/>
</dbReference>
<dbReference type="EMBL" id="CZAI01000003">
    <property type="protein sequence ID" value="CUP24782.1"/>
    <property type="molecule type" value="Genomic_DNA"/>
</dbReference>
<dbReference type="PANTHER" id="PTHR43792">
    <property type="entry name" value="GNAT FAMILY, PUTATIVE (AFU_ORTHOLOGUE AFUA_3G00765)-RELATED-RELATED"/>
    <property type="match status" value="1"/>
</dbReference>
<dbReference type="SUPFAM" id="SSF55729">
    <property type="entry name" value="Acyl-CoA N-acyltransferases (Nat)"/>
    <property type="match status" value="1"/>
</dbReference>
<dbReference type="InterPro" id="IPR016181">
    <property type="entry name" value="Acyl_CoA_acyltransferase"/>
</dbReference>